<dbReference type="PANTHER" id="PTHR23419:SF8">
    <property type="entry name" value="FI09726P"/>
    <property type="match status" value="1"/>
</dbReference>
<dbReference type="Gene3D" id="3.30.70.120">
    <property type="match status" value="1"/>
</dbReference>
<dbReference type="Pfam" id="PF03091">
    <property type="entry name" value="CutA1"/>
    <property type="match status" value="1"/>
</dbReference>
<organism evidence="2">
    <name type="scientific">Sheuella amnicola</name>
    <dbReference type="NCBI Taxonomy" id="2707330"/>
    <lineage>
        <taxon>Bacteria</taxon>
        <taxon>Pseudomonadati</taxon>
        <taxon>Pseudomonadota</taxon>
        <taxon>Betaproteobacteria</taxon>
        <taxon>Burkholderiales</taxon>
        <taxon>Alcaligenaceae</taxon>
        <taxon>Sheuella</taxon>
    </lineage>
</organism>
<comment type="caution">
    <text evidence="2">The sequence shown here is derived from an EMBL/GenBank/DDBJ whole genome shotgun (WGS) entry which is preliminary data.</text>
</comment>
<accession>A0A6B2QV11</accession>
<dbReference type="InterPro" id="IPR015867">
    <property type="entry name" value="N-reg_PII/ATP_PRibTrfase_C"/>
</dbReference>
<comment type="similarity">
    <text evidence="1">Belongs to the CutA family.</text>
</comment>
<gene>
    <name evidence="2" type="ORF">G3I67_04500</name>
</gene>
<dbReference type="AlphaFoldDB" id="A0A6B2QV11"/>
<proteinExistence type="inferred from homology"/>
<dbReference type="PANTHER" id="PTHR23419">
    <property type="entry name" value="DIVALENT CATION TOLERANCE CUTA-RELATED"/>
    <property type="match status" value="1"/>
</dbReference>
<protein>
    <submittedName>
        <fullName evidence="2">Divalent-cation tolerance protein CutA</fullName>
    </submittedName>
</protein>
<dbReference type="GO" id="GO:0010038">
    <property type="term" value="P:response to metal ion"/>
    <property type="evidence" value="ECO:0007669"/>
    <property type="project" value="InterPro"/>
</dbReference>
<dbReference type="InterPro" id="IPR004323">
    <property type="entry name" value="Ion_tolerance_CutA"/>
</dbReference>
<dbReference type="EMBL" id="JAAGRN010000002">
    <property type="protein sequence ID" value="NDY82486.1"/>
    <property type="molecule type" value="Genomic_DNA"/>
</dbReference>
<sequence>MQPDDVVLVITNAPDQLLAKRIAHLLIEEGLAACVNIGQQPVLSIYGWKGEVEGAEEIPMTIKTTWDKQALLVQRLKELHPYEIPEALVLPTVAGYQPYIDWVRSLTSVSKA</sequence>
<evidence type="ECO:0000256" key="1">
    <source>
        <dbReference type="ARBA" id="ARBA00010169"/>
    </source>
</evidence>
<evidence type="ECO:0000313" key="2">
    <source>
        <dbReference type="EMBL" id="NDY82486.1"/>
    </source>
</evidence>
<dbReference type="SUPFAM" id="SSF54913">
    <property type="entry name" value="GlnB-like"/>
    <property type="match status" value="1"/>
</dbReference>
<reference evidence="2" key="1">
    <citation type="submission" date="2020-02" db="EMBL/GenBank/DDBJ databases">
        <authorList>
            <person name="Chen W.-M."/>
        </authorList>
    </citation>
    <scope>NUCLEOTIDE SEQUENCE</scope>
    <source>
        <strain evidence="2">NBD-18</strain>
    </source>
</reference>
<dbReference type="InterPro" id="IPR011322">
    <property type="entry name" value="N-reg_PII-like_a/b"/>
</dbReference>
<name>A0A6B2QV11_9BURK</name>
<dbReference type="RefSeq" id="WP_163651935.1">
    <property type="nucleotide sequence ID" value="NZ_JAAGRN010000002.1"/>
</dbReference>
<dbReference type="GO" id="GO:0005507">
    <property type="term" value="F:copper ion binding"/>
    <property type="evidence" value="ECO:0007669"/>
    <property type="project" value="TreeGrafter"/>
</dbReference>